<gene>
    <name evidence="1" type="ORF">H9624_13450</name>
</gene>
<dbReference type="EMBL" id="JACSPO010000010">
    <property type="protein sequence ID" value="MBD8063324.1"/>
    <property type="molecule type" value="Genomic_DNA"/>
</dbReference>
<dbReference type="RefSeq" id="WP_251840425.1">
    <property type="nucleotide sequence ID" value="NZ_JACSPO010000010.1"/>
</dbReference>
<evidence type="ECO:0000313" key="1">
    <source>
        <dbReference type="EMBL" id="MBD8063324.1"/>
    </source>
</evidence>
<evidence type="ECO:0008006" key="3">
    <source>
        <dbReference type="Google" id="ProtNLM"/>
    </source>
</evidence>
<keyword evidence="2" id="KW-1185">Reference proteome</keyword>
<reference evidence="1 2" key="1">
    <citation type="submission" date="2020-08" db="EMBL/GenBank/DDBJ databases">
        <title>A Genomic Blueprint of the Chicken Gut Microbiome.</title>
        <authorList>
            <person name="Gilroy R."/>
            <person name="Ravi A."/>
            <person name="Getino M."/>
            <person name="Pursley I."/>
            <person name="Horton D.L."/>
            <person name="Alikhan N.-F."/>
            <person name="Baker D."/>
            <person name="Gharbi K."/>
            <person name="Hall N."/>
            <person name="Watson M."/>
            <person name="Adriaenssens E.M."/>
            <person name="Foster-Nyarko E."/>
            <person name="Jarju S."/>
            <person name="Secka A."/>
            <person name="Antonio M."/>
            <person name="Oren A."/>
            <person name="Chaudhuri R."/>
            <person name="La Ragione R.M."/>
            <person name="Hildebrand F."/>
            <person name="Pallen M.J."/>
        </authorList>
    </citation>
    <scope>NUCLEOTIDE SEQUENCE [LARGE SCALE GENOMIC DNA]</scope>
    <source>
        <strain evidence="1 2">Sa1BUA1</strain>
    </source>
</reference>
<proteinExistence type="predicted"/>
<accession>A0ABR8Z4Z2</accession>
<organism evidence="1 2">
    <name type="scientific">Oceanitalea stevensii</name>
    <dbReference type="NCBI Taxonomy" id="2763072"/>
    <lineage>
        <taxon>Bacteria</taxon>
        <taxon>Bacillati</taxon>
        <taxon>Actinomycetota</taxon>
        <taxon>Actinomycetes</taxon>
        <taxon>Micrococcales</taxon>
        <taxon>Bogoriellaceae</taxon>
        <taxon>Georgenia</taxon>
    </lineage>
</organism>
<sequence>MSATSPPDLLALHAVRVLGYATTANVGSRAGLEEAVAEELLLDAQAAGWVTWSRFADEGGWSLTEAGKAHGERLLADELDRSGARARVQQELDGFGPLNDLVAGACTRWQLTELGIARPPASLESVLADLVRAAVGLAGIESRLTAGLARFTGYHARFTDAVDEARHEPSWISGTDRDSAHRVWFELHEDLLATLGRPR</sequence>
<comment type="caution">
    <text evidence="1">The sequence shown here is derived from an EMBL/GenBank/DDBJ whole genome shotgun (WGS) entry which is preliminary data.</text>
</comment>
<dbReference type="Proteomes" id="UP000661894">
    <property type="component" value="Unassembled WGS sequence"/>
</dbReference>
<protein>
    <recommendedName>
        <fullName evidence="3">Transcriptional regulator</fullName>
    </recommendedName>
</protein>
<name>A0ABR8Z4Z2_9MICO</name>
<evidence type="ECO:0000313" key="2">
    <source>
        <dbReference type="Proteomes" id="UP000661894"/>
    </source>
</evidence>